<dbReference type="RefSeq" id="WP_369242241.1">
    <property type="nucleotide sequence ID" value="NZ_CP163435.1"/>
</dbReference>
<accession>A0AB39PQX4</accession>
<proteinExistence type="predicted"/>
<name>A0AB39PQX4_9ACTN</name>
<feature type="region of interest" description="Disordered" evidence="1">
    <location>
        <begin position="106"/>
        <end position="126"/>
    </location>
</feature>
<dbReference type="EMBL" id="CP163435">
    <property type="protein sequence ID" value="XDQ31384.1"/>
    <property type="molecule type" value="Genomic_DNA"/>
</dbReference>
<protein>
    <submittedName>
        <fullName evidence="2">Uncharacterized protein</fullName>
    </submittedName>
</protein>
<reference evidence="2" key="1">
    <citation type="submission" date="2024-07" db="EMBL/GenBank/DDBJ databases">
        <authorList>
            <person name="Yu S.T."/>
        </authorList>
    </citation>
    <scope>NUCLEOTIDE SEQUENCE</scope>
    <source>
        <strain evidence="2">R21</strain>
    </source>
</reference>
<evidence type="ECO:0000256" key="1">
    <source>
        <dbReference type="SAM" id="MobiDB-lite"/>
    </source>
</evidence>
<organism evidence="2">
    <name type="scientific">Streptomyces sp. R21</name>
    <dbReference type="NCBI Taxonomy" id="3238627"/>
    <lineage>
        <taxon>Bacteria</taxon>
        <taxon>Bacillati</taxon>
        <taxon>Actinomycetota</taxon>
        <taxon>Actinomycetes</taxon>
        <taxon>Kitasatosporales</taxon>
        <taxon>Streptomycetaceae</taxon>
        <taxon>Streptomyces</taxon>
    </lineage>
</organism>
<evidence type="ECO:0000313" key="2">
    <source>
        <dbReference type="EMBL" id="XDQ31384.1"/>
    </source>
</evidence>
<dbReference type="AlphaFoldDB" id="A0AB39PQX4"/>
<sequence>MLFDTVAAVMPGAWAVLRRLFELGGTATFGEVQEHFAGHPTTPIEAKRIGGTPTSVRAVRRRIGPDNRSDLLQRDDRRRIYRLDPALVEGLRRAFDLADARSDLAASRARSGAASGSTSSRSSTNS</sequence>
<gene>
    <name evidence="2" type="ORF">AB5J56_44780</name>
</gene>